<dbReference type="SUPFAM" id="SSF57756">
    <property type="entry name" value="Retrovirus zinc finger-like domains"/>
    <property type="match status" value="1"/>
</dbReference>
<dbReference type="EMBL" id="JAAWWB010001279">
    <property type="protein sequence ID" value="KAG6736158.1"/>
    <property type="molecule type" value="Genomic_DNA"/>
</dbReference>
<keyword evidence="3" id="KW-1185">Reference proteome</keyword>
<dbReference type="OrthoDB" id="248320at2759"/>
<evidence type="ECO:0008006" key="4">
    <source>
        <dbReference type="Google" id="ProtNLM"/>
    </source>
</evidence>
<gene>
    <name evidence="2" type="ORF">POTOM_061117</name>
</gene>
<dbReference type="GO" id="GO:0008270">
    <property type="term" value="F:zinc ion binding"/>
    <property type="evidence" value="ECO:0007669"/>
    <property type="project" value="InterPro"/>
</dbReference>
<evidence type="ECO:0000313" key="3">
    <source>
        <dbReference type="Proteomes" id="UP000886885"/>
    </source>
</evidence>
<proteinExistence type="predicted"/>
<dbReference type="AlphaFoldDB" id="A0A8X7XTN4"/>
<comment type="caution">
    <text evidence="2">The sequence shown here is derived from an EMBL/GenBank/DDBJ whole genome shotgun (WGS) entry which is preliminary data.</text>
</comment>
<organism evidence="2 3">
    <name type="scientific">Populus tomentosa</name>
    <name type="common">Chinese white poplar</name>
    <dbReference type="NCBI Taxonomy" id="118781"/>
    <lineage>
        <taxon>Eukaryota</taxon>
        <taxon>Viridiplantae</taxon>
        <taxon>Streptophyta</taxon>
        <taxon>Embryophyta</taxon>
        <taxon>Tracheophyta</taxon>
        <taxon>Spermatophyta</taxon>
        <taxon>Magnoliopsida</taxon>
        <taxon>eudicotyledons</taxon>
        <taxon>Gunneridae</taxon>
        <taxon>Pentapetalae</taxon>
        <taxon>rosids</taxon>
        <taxon>fabids</taxon>
        <taxon>Malpighiales</taxon>
        <taxon>Salicaceae</taxon>
        <taxon>Saliceae</taxon>
        <taxon>Populus</taxon>
    </lineage>
</organism>
<reference evidence="2" key="1">
    <citation type="journal article" date="2020" name="bioRxiv">
        <title>Hybrid origin of Populus tomentosa Carr. identified through genome sequencing and phylogenomic analysis.</title>
        <authorList>
            <person name="An X."/>
            <person name="Gao K."/>
            <person name="Chen Z."/>
            <person name="Li J."/>
            <person name="Yang X."/>
            <person name="Yang X."/>
            <person name="Zhou J."/>
            <person name="Guo T."/>
            <person name="Zhao T."/>
            <person name="Huang S."/>
            <person name="Miao D."/>
            <person name="Khan W.U."/>
            <person name="Rao P."/>
            <person name="Ye M."/>
            <person name="Lei B."/>
            <person name="Liao W."/>
            <person name="Wang J."/>
            <person name="Ji L."/>
            <person name="Li Y."/>
            <person name="Guo B."/>
            <person name="Mustafa N.S."/>
            <person name="Li S."/>
            <person name="Yun Q."/>
            <person name="Keller S.R."/>
            <person name="Mao J."/>
            <person name="Zhang R."/>
            <person name="Strauss S.H."/>
        </authorList>
    </citation>
    <scope>NUCLEOTIDE SEQUENCE</scope>
    <source>
        <strain evidence="2">GM15</strain>
        <tissue evidence="2">Leaf</tissue>
    </source>
</reference>
<dbReference type="InterPro" id="IPR036875">
    <property type="entry name" value="Znf_CCHC_sf"/>
</dbReference>
<evidence type="ECO:0000313" key="2">
    <source>
        <dbReference type="EMBL" id="KAG6736158.1"/>
    </source>
</evidence>
<accession>A0A8X7XTN4</accession>
<protein>
    <recommendedName>
        <fullName evidence="4">Retrotransposon gag domain-containing protein</fullName>
    </recommendedName>
</protein>
<sequence length="645" mass="70504">MSWILGSMEHSMLLNLKPYKSSKEMWDYLKKVYNQCNTTQRFQLELELGQLSQGSMSIQEFYSFFVNLWAEYIDIVYTSVPPKGLIVIQSLHETSKHDQFLMKLRGEFEAIRSNLMNSESIPFLDICVGELLREEQRIITQAVLEQKAQNSTPILVAYATQGRSKGGRDMSNVQCYSCKGFGHIAITYTKKFCNYWKKTGHIIKDCSIQPSKKSETAYNVSVGFSNAPSPGLTEVPSHLPVAFDPILPTSYDPPPLRKRPYKPPESVSLMSQCSLQNMMDERLGEIQHSRASFEPTNTNVKRVLLQESQKKSVDSSSLLKDSQHVSSSLVDRSAVQSSFLHPSESKGELLLTGLQHGFTKQAVEIKPPAAFKWATDPLLPSQPLALRSHTLQSKNAMTLSVSSSLVLLTAGDKHTRETYNMNADKSKSMFSHIEEPKSVLINKTKSIQQNETNLNKKSAVSTVSPTQTSMFPKKPNEIFVSTYSTALAKSAIESLKHGPASTKGSFFKSASKNHEPPCSSVGATPVAPALPGKVPHINVATSTSQPSEKASSSPAVSISLSVSSSTMINILANIPSSVSTLISSGTMPSSTASTSLSSVSFSPVLPSSSPLSFPAPKTVLPSYTPSLTSETSKELQPPLGKNSTF</sequence>
<dbReference type="GO" id="GO:0003676">
    <property type="term" value="F:nucleic acid binding"/>
    <property type="evidence" value="ECO:0007669"/>
    <property type="project" value="InterPro"/>
</dbReference>
<dbReference type="Gene3D" id="4.10.60.10">
    <property type="entry name" value="Zinc finger, CCHC-type"/>
    <property type="match status" value="1"/>
</dbReference>
<dbReference type="PANTHER" id="PTHR34222:SF100">
    <property type="entry name" value="CCHC-TYPE DOMAIN-CONTAINING PROTEIN"/>
    <property type="match status" value="1"/>
</dbReference>
<evidence type="ECO:0000256" key="1">
    <source>
        <dbReference type="SAM" id="MobiDB-lite"/>
    </source>
</evidence>
<name>A0A8X7XTN4_POPTO</name>
<feature type="region of interest" description="Disordered" evidence="1">
    <location>
        <begin position="622"/>
        <end position="645"/>
    </location>
</feature>
<dbReference type="PANTHER" id="PTHR34222">
    <property type="entry name" value="GAG_PRE-INTEGRS DOMAIN-CONTAINING PROTEIN"/>
    <property type="match status" value="1"/>
</dbReference>
<dbReference type="Proteomes" id="UP000886885">
    <property type="component" value="Unassembled WGS sequence"/>
</dbReference>